<dbReference type="EC" id="3.5.4.19" evidence="8"/>
<keyword evidence="16" id="KW-1185">Reference proteome</keyword>
<dbReference type="EC" id="3.6.1.31" evidence="7"/>
<dbReference type="GO" id="GO:0004635">
    <property type="term" value="F:phosphoribosyl-AMP cyclohydrolase activity"/>
    <property type="evidence" value="ECO:0007669"/>
    <property type="project" value="UniProtKB-EC"/>
</dbReference>
<comment type="similarity">
    <text evidence="5">In the C-terminal section; belongs to the PRA-PH family.</text>
</comment>
<protein>
    <recommendedName>
        <fullName evidence="9">Histidine biosynthesis bifunctional protein HisIE</fullName>
        <ecNumber evidence="8">3.5.4.19</ecNumber>
        <ecNumber evidence="7">3.6.1.31</ecNumber>
    </recommendedName>
</protein>
<accession>E3PW38</accession>
<sequence>MKYQLGWDKAMVDFSKGLVPVIVQDYNTNQVLMLGYTNEEAYSKTLETNCVYFYSRSRDKLWKKGETSGNILKVKELYLDCDSDTVLIKALPEGPTCHTGETSCFFNQIV</sequence>
<dbReference type="SUPFAM" id="SSF141734">
    <property type="entry name" value="HisI-like"/>
    <property type="match status" value="1"/>
</dbReference>
<comment type="similarity">
    <text evidence="6">In the N-terminal section; belongs to the PRA-CH family.</text>
</comment>
<evidence type="ECO:0000256" key="9">
    <source>
        <dbReference type="ARBA" id="ARBA00017720"/>
    </source>
</evidence>
<dbReference type="GO" id="GO:0000105">
    <property type="term" value="P:L-histidine biosynthetic process"/>
    <property type="evidence" value="ECO:0007669"/>
    <property type="project" value="UniProtKB-UniPathway"/>
</dbReference>
<feature type="domain" description="Phosphoribosyl-AMP cyclohydrolase" evidence="14">
    <location>
        <begin position="33"/>
        <end position="106"/>
    </location>
</feature>
<dbReference type="EMBL" id="FP565809">
    <property type="protein sequence ID" value="CBH20653.1"/>
    <property type="molecule type" value="Genomic_DNA"/>
</dbReference>
<name>E3PW38_ACESD</name>
<comment type="pathway">
    <text evidence="3">Amino-acid biosynthesis; L-histidine biosynthesis; L-histidine from 5-phospho-alpha-D-ribose 1-diphosphate: step 3/9.</text>
</comment>
<dbReference type="HOGENOM" id="CLU_048577_5_3_9"/>
<evidence type="ECO:0000256" key="11">
    <source>
        <dbReference type="ARBA" id="ARBA00022605"/>
    </source>
</evidence>
<keyword evidence="10" id="KW-0963">Cytoplasm</keyword>
<dbReference type="InterPro" id="IPR038019">
    <property type="entry name" value="PRib_AMP_CycHydrolase_sf"/>
</dbReference>
<keyword evidence="12 15" id="KW-0378">Hydrolase</keyword>
<evidence type="ECO:0000256" key="6">
    <source>
        <dbReference type="ARBA" id="ARBA00008299"/>
    </source>
</evidence>
<dbReference type="NCBIfam" id="NF000768">
    <property type="entry name" value="PRK00051.1"/>
    <property type="match status" value="1"/>
</dbReference>
<dbReference type="UniPathway" id="UPA00031">
    <property type="reaction ID" value="UER00008"/>
</dbReference>
<dbReference type="Proteomes" id="UP000007041">
    <property type="component" value="Chromosome"/>
</dbReference>
<dbReference type="KEGG" id="cst:CLOST_0527"/>
<evidence type="ECO:0000256" key="3">
    <source>
        <dbReference type="ARBA" id="ARBA00005169"/>
    </source>
</evidence>
<organism evidence="15 16">
    <name type="scientific">Acetoanaerobium sticklandii (strain ATCC 12662 / DSM 519 / JCM 1433 / CCUG 9281 / NCIMB 10654 / HF)</name>
    <name type="common">Clostridium sticklandii</name>
    <dbReference type="NCBI Taxonomy" id="499177"/>
    <lineage>
        <taxon>Bacteria</taxon>
        <taxon>Bacillati</taxon>
        <taxon>Bacillota</taxon>
        <taxon>Clostridia</taxon>
        <taxon>Peptostreptococcales</taxon>
        <taxon>Filifactoraceae</taxon>
        <taxon>Acetoanaerobium</taxon>
    </lineage>
</organism>
<comment type="catalytic activity">
    <reaction evidence="2">
        <text>1-(5-phospho-beta-D-ribosyl)-ATP + H2O = 1-(5-phospho-beta-D-ribosyl)-5'-AMP + diphosphate + H(+)</text>
        <dbReference type="Rhea" id="RHEA:22828"/>
        <dbReference type="ChEBI" id="CHEBI:15377"/>
        <dbReference type="ChEBI" id="CHEBI:15378"/>
        <dbReference type="ChEBI" id="CHEBI:33019"/>
        <dbReference type="ChEBI" id="CHEBI:59457"/>
        <dbReference type="ChEBI" id="CHEBI:73183"/>
        <dbReference type="EC" id="3.6.1.31"/>
    </reaction>
</comment>
<dbReference type="PANTHER" id="PTHR42945:SF9">
    <property type="entry name" value="HISTIDINE BIOSYNTHESIS BIFUNCTIONAL PROTEIN HISIE"/>
    <property type="match status" value="1"/>
</dbReference>
<keyword evidence="11" id="KW-0028">Amino-acid biosynthesis</keyword>
<evidence type="ECO:0000256" key="12">
    <source>
        <dbReference type="ARBA" id="ARBA00022801"/>
    </source>
</evidence>
<evidence type="ECO:0000256" key="8">
    <source>
        <dbReference type="ARBA" id="ARBA00012721"/>
    </source>
</evidence>
<keyword evidence="13" id="KW-0368">Histidine biosynthesis</keyword>
<comment type="pathway">
    <text evidence="4">Amino-acid biosynthesis; L-histidine biosynthesis; L-histidine from 5-phospho-alpha-D-ribose 1-diphosphate: step 2/9.</text>
</comment>
<dbReference type="STRING" id="1511.CLOST_0527"/>
<dbReference type="GO" id="GO:0004636">
    <property type="term" value="F:phosphoribosyl-ATP diphosphatase activity"/>
    <property type="evidence" value="ECO:0007669"/>
    <property type="project" value="UniProtKB-EC"/>
</dbReference>
<comment type="catalytic activity">
    <reaction evidence="1">
        <text>1-(5-phospho-beta-D-ribosyl)-5'-AMP + H2O = 1-(5-phospho-beta-D-ribosyl)-5-[(5-phospho-beta-D-ribosylamino)methylideneamino]imidazole-4-carboxamide</text>
        <dbReference type="Rhea" id="RHEA:20049"/>
        <dbReference type="ChEBI" id="CHEBI:15377"/>
        <dbReference type="ChEBI" id="CHEBI:58435"/>
        <dbReference type="ChEBI" id="CHEBI:59457"/>
        <dbReference type="EC" id="3.5.4.19"/>
    </reaction>
</comment>
<evidence type="ECO:0000259" key="14">
    <source>
        <dbReference type="Pfam" id="PF01502"/>
    </source>
</evidence>
<evidence type="ECO:0000256" key="4">
    <source>
        <dbReference type="ARBA" id="ARBA00005204"/>
    </source>
</evidence>
<dbReference type="Pfam" id="PF01502">
    <property type="entry name" value="PRA-CH"/>
    <property type="match status" value="1"/>
</dbReference>
<dbReference type="eggNOG" id="COG0139">
    <property type="taxonomic scope" value="Bacteria"/>
</dbReference>
<proteinExistence type="inferred from homology"/>
<evidence type="ECO:0000256" key="5">
    <source>
        <dbReference type="ARBA" id="ARBA00007731"/>
    </source>
</evidence>
<evidence type="ECO:0000256" key="1">
    <source>
        <dbReference type="ARBA" id="ARBA00000024"/>
    </source>
</evidence>
<evidence type="ECO:0000256" key="10">
    <source>
        <dbReference type="ARBA" id="ARBA00022490"/>
    </source>
</evidence>
<reference evidence="16" key="1">
    <citation type="journal article" date="2010" name="BMC Genomics">
        <title>Clostridium sticklandii, a specialist in amino acid degradation:revisiting its metabolism through its genome sequence.</title>
        <authorList>
            <person name="Fonknechten N."/>
            <person name="Chaussonnerie S."/>
            <person name="Tricot S."/>
            <person name="Lajus A."/>
            <person name="Andreesen J.R."/>
            <person name="Perchat N."/>
            <person name="Pelletier E."/>
            <person name="Gouyvenoux M."/>
            <person name="Barbe V."/>
            <person name="Salanoubat M."/>
            <person name="Le Paslier D."/>
            <person name="Weissenbach J."/>
            <person name="Cohen G.N."/>
            <person name="Kreimeyer A."/>
        </authorList>
    </citation>
    <scope>NUCLEOTIDE SEQUENCE [LARGE SCALE GENOMIC DNA]</scope>
    <source>
        <strain evidence="16">ATCC 12662 / DSM 519 / JCM 1433 / CCUG 9281 / NCIMB 10654 / HF</strain>
    </source>
</reference>
<dbReference type="AlphaFoldDB" id="E3PW38"/>
<dbReference type="Gene3D" id="3.10.20.810">
    <property type="entry name" value="Phosphoribosyl-AMP cyclohydrolase"/>
    <property type="match status" value="1"/>
</dbReference>
<gene>
    <name evidence="15" type="primary">hisI</name>
    <name evidence="15" type="ordered locus">CLOST_0527</name>
</gene>
<evidence type="ECO:0000256" key="13">
    <source>
        <dbReference type="ARBA" id="ARBA00023102"/>
    </source>
</evidence>
<dbReference type="PANTHER" id="PTHR42945">
    <property type="entry name" value="HISTIDINE BIOSYNTHESIS BIFUNCTIONAL PROTEIN"/>
    <property type="match status" value="1"/>
</dbReference>
<dbReference type="FunFam" id="3.10.20.810:FF:000001">
    <property type="entry name" value="Histidine biosynthesis bifunctional protein HisIE"/>
    <property type="match status" value="1"/>
</dbReference>
<dbReference type="InterPro" id="IPR002496">
    <property type="entry name" value="PRib_AMP_CycHydrolase_dom"/>
</dbReference>
<evidence type="ECO:0000313" key="16">
    <source>
        <dbReference type="Proteomes" id="UP000007041"/>
    </source>
</evidence>
<evidence type="ECO:0000256" key="7">
    <source>
        <dbReference type="ARBA" id="ARBA00012414"/>
    </source>
</evidence>
<evidence type="ECO:0000256" key="2">
    <source>
        <dbReference type="ARBA" id="ARBA00001460"/>
    </source>
</evidence>
<evidence type="ECO:0000313" key="15">
    <source>
        <dbReference type="EMBL" id="CBH20653.1"/>
    </source>
</evidence>